<evidence type="ECO:0000256" key="1">
    <source>
        <dbReference type="SAM" id="MobiDB-lite"/>
    </source>
</evidence>
<dbReference type="AlphaFoldDB" id="A0AAN7RCS8"/>
<reference evidence="3 4" key="1">
    <citation type="journal article" date="2023" name="Hortic Res">
        <title>Pangenome of water caltrop reveals structural variations and asymmetric subgenome divergence after allopolyploidization.</title>
        <authorList>
            <person name="Zhang X."/>
            <person name="Chen Y."/>
            <person name="Wang L."/>
            <person name="Yuan Y."/>
            <person name="Fang M."/>
            <person name="Shi L."/>
            <person name="Lu R."/>
            <person name="Comes H.P."/>
            <person name="Ma Y."/>
            <person name="Chen Y."/>
            <person name="Huang G."/>
            <person name="Zhou Y."/>
            <person name="Zheng Z."/>
            <person name="Qiu Y."/>
        </authorList>
    </citation>
    <scope>NUCLEOTIDE SEQUENCE [LARGE SCALE GENOMIC DNA]</scope>
    <source>
        <strain evidence="3">F231</strain>
    </source>
</reference>
<dbReference type="InterPro" id="IPR013083">
    <property type="entry name" value="Znf_RING/FYVE/PHD"/>
</dbReference>
<accession>A0AAN7RCS8</accession>
<evidence type="ECO:0000259" key="2">
    <source>
        <dbReference type="Pfam" id="PF14569"/>
    </source>
</evidence>
<gene>
    <name evidence="3" type="ORF">SAY86_027927</name>
</gene>
<comment type="caution">
    <text evidence="3">The sequence shown here is derived from an EMBL/GenBank/DDBJ whole genome shotgun (WGS) entry which is preliminary data.</text>
</comment>
<dbReference type="Gene3D" id="3.30.40.10">
    <property type="entry name" value="Zinc/RING finger domain, C3HC4 (zinc finger)"/>
    <property type="match status" value="1"/>
</dbReference>
<dbReference type="Pfam" id="PF14569">
    <property type="entry name" value="zf-UDP"/>
    <property type="match status" value="1"/>
</dbReference>
<feature type="compositionally biased region" description="Basic and acidic residues" evidence="1">
    <location>
        <begin position="133"/>
        <end position="146"/>
    </location>
</feature>
<proteinExistence type="predicted"/>
<dbReference type="EMBL" id="JAXQNO010000006">
    <property type="protein sequence ID" value="KAK4795601.1"/>
    <property type="molecule type" value="Genomic_DNA"/>
</dbReference>
<feature type="region of interest" description="Disordered" evidence="1">
    <location>
        <begin position="133"/>
        <end position="153"/>
    </location>
</feature>
<name>A0AAN7RCS8_TRANT</name>
<feature type="domain" description="Cellulose synthase RING-type zinc finger" evidence="2">
    <location>
        <begin position="12"/>
        <end position="52"/>
    </location>
</feature>
<protein>
    <recommendedName>
        <fullName evidence="2">Cellulose synthase RING-type zinc finger domain-containing protein</fullName>
    </recommendedName>
</protein>
<evidence type="ECO:0000313" key="3">
    <source>
        <dbReference type="EMBL" id="KAK4795601.1"/>
    </source>
</evidence>
<dbReference type="Proteomes" id="UP001346149">
    <property type="component" value="Unassembled WGS sequence"/>
</dbReference>
<keyword evidence="4" id="KW-1185">Reference proteome</keyword>
<dbReference type="SUPFAM" id="SSF57850">
    <property type="entry name" value="RING/U-box"/>
    <property type="match status" value="1"/>
</dbReference>
<organism evidence="3 4">
    <name type="scientific">Trapa natans</name>
    <name type="common">Water chestnut</name>
    <dbReference type="NCBI Taxonomy" id="22666"/>
    <lineage>
        <taxon>Eukaryota</taxon>
        <taxon>Viridiplantae</taxon>
        <taxon>Streptophyta</taxon>
        <taxon>Embryophyta</taxon>
        <taxon>Tracheophyta</taxon>
        <taxon>Spermatophyta</taxon>
        <taxon>Magnoliopsida</taxon>
        <taxon>eudicotyledons</taxon>
        <taxon>Gunneridae</taxon>
        <taxon>Pentapetalae</taxon>
        <taxon>rosids</taxon>
        <taxon>malvids</taxon>
        <taxon>Myrtales</taxon>
        <taxon>Lythraceae</taxon>
        <taxon>Trapa</taxon>
    </lineage>
</organism>
<evidence type="ECO:0000313" key="4">
    <source>
        <dbReference type="Proteomes" id="UP001346149"/>
    </source>
</evidence>
<sequence>MESPLWLALCMGLCRPCYDYERSEGTQCCPQCNTGYKRHKGCPRFAGDEEDNFDHDDFADEFQRKRHTADASHQSRYALNHWEIGNHDAQQLRPSGVVFSSAGSGNNCTSNMFGNDEWKERLQKWKVRQEKRSLISKDDLGGNKDNGEEDDFL</sequence>
<dbReference type="InterPro" id="IPR027934">
    <property type="entry name" value="CES_Znf_RING"/>
</dbReference>